<evidence type="ECO:0000313" key="17">
    <source>
        <dbReference type="Proteomes" id="UP000604046"/>
    </source>
</evidence>
<evidence type="ECO:0000256" key="10">
    <source>
        <dbReference type="ARBA" id="ARBA00023303"/>
    </source>
</evidence>
<comment type="caution">
    <text evidence="16">The sequence shown here is derived from an EMBL/GenBank/DDBJ whole genome shotgun (WGS) entry which is preliminary data.</text>
</comment>
<evidence type="ECO:0000256" key="12">
    <source>
        <dbReference type="SAM" id="MobiDB-lite"/>
    </source>
</evidence>
<organism evidence="16 17">
    <name type="scientific">Symbiodinium natans</name>
    <dbReference type="NCBI Taxonomy" id="878477"/>
    <lineage>
        <taxon>Eukaryota</taxon>
        <taxon>Sar</taxon>
        <taxon>Alveolata</taxon>
        <taxon>Dinophyceae</taxon>
        <taxon>Suessiales</taxon>
        <taxon>Symbiodiniaceae</taxon>
        <taxon>Symbiodinium</taxon>
    </lineage>
</organism>
<reference evidence="16" key="1">
    <citation type="submission" date="2021-02" db="EMBL/GenBank/DDBJ databases">
        <authorList>
            <person name="Dougan E. K."/>
            <person name="Rhodes N."/>
            <person name="Thang M."/>
            <person name="Chan C."/>
        </authorList>
    </citation>
    <scope>NUCLEOTIDE SEQUENCE</scope>
</reference>
<dbReference type="InterPro" id="IPR014756">
    <property type="entry name" value="Ig_E-set"/>
</dbReference>
<dbReference type="Gene3D" id="2.60.40.1400">
    <property type="entry name" value="G protein-activated inward rectifier potassium channel 1"/>
    <property type="match status" value="1"/>
</dbReference>
<evidence type="ECO:0008006" key="18">
    <source>
        <dbReference type="Google" id="ProtNLM"/>
    </source>
</evidence>
<evidence type="ECO:0000256" key="1">
    <source>
        <dbReference type="ARBA" id="ARBA00004141"/>
    </source>
</evidence>
<evidence type="ECO:0000256" key="6">
    <source>
        <dbReference type="ARBA" id="ARBA00022958"/>
    </source>
</evidence>
<dbReference type="Gene3D" id="1.10.287.70">
    <property type="match status" value="1"/>
</dbReference>
<feature type="region of interest" description="Disordered" evidence="12">
    <location>
        <begin position="323"/>
        <end position="363"/>
    </location>
</feature>
<keyword evidence="5 11" id="KW-0851">Voltage-gated channel</keyword>
<keyword evidence="3 11" id="KW-0633">Potassium transport</keyword>
<dbReference type="SUPFAM" id="SSF81296">
    <property type="entry name" value="E set domains"/>
    <property type="match status" value="1"/>
</dbReference>
<evidence type="ECO:0000256" key="9">
    <source>
        <dbReference type="ARBA" id="ARBA00023136"/>
    </source>
</evidence>
<feature type="domain" description="Inward rectifier potassium channel C-terminal" evidence="15">
    <location>
        <begin position="149"/>
        <end position="306"/>
    </location>
</feature>
<evidence type="ECO:0000256" key="13">
    <source>
        <dbReference type="SAM" id="Phobius"/>
    </source>
</evidence>
<feature type="transmembrane region" description="Helical" evidence="13">
    <location>
        <begin position="117"/>
        <end position="138"/>
    </location>
</feature>
<sequence length="363" mass="40317">MKWTKKAVGTGKANFPVQYDLSGRVDVIVKGSKTQVIGDCAFFLLRTSWTKFLCCLVGSYLLLIIGFACVYIAEEGGIECLIKEESCDIWDALNLSVHSMSTIGFGSIVPHSALANFAVAIEFWVAVLMGATAGGLLFSRVSTASSRVAFSDVALVTTIRGSPTVTLRIVNERPFSSLFDVTCRVSALVKDPKAGMRVLVPCELERSTNMMFRAVWNVMHRLDEKSPLHGLDETNFEEKFLAFVVQIEGTDQTYMQKVFANKCYYPTDFRFNESFEDIMTMGSNTITVDLTGLSKTREVDEKNRLSFLRANTFSPDEAKKMNAFAGRSASEESTRLSPDMPDSEKLEGEERLDQDQQVYTAAC</sequence>
<keyword evidence="6 11" id="KW-0630">Potassium</keyword>
<protein>
    <recommendedName>
        <fullName evidence="18">Inward rectifier potassium channel C-terminal domain-containing protein</fullName>
    </recommendedName>
</protein>
<name>A0A812KTY9_9DINO</name>
<evidence type="ECO:0000256" key="7">
    <source>
        <dbReference type="ARBA" id="ARBA00022989"/>
    </source>
</evidence>
<comment type="subcellular location">
    <subcellularLocation>
        <location evidence="1 11">Membrane</location>
        <topology evidence="1 11">Multi-pass membrane protein</topology>
    </subcellularLocation>
</comment>
<evidence type="ECO:0000259" key="14">
    <source>
        <dbReference type="Pfam" id="PF07885"/>
    </source>
</evidence>
<evidence type="ECO:0000256" key="5">
    <source>
        <dbReference type="ARBA" id="ARBA00022882"/>
    </source>
</evidence>
<dbReference type="InterPro" id="IPR013518">
    <property type="entry name" value="K_chnl_inward-rec_Kir_cyto"/>
</dbReference>
<keyword evidence="17" id="KW-1185">Reference proteome</keyword>
<dbReference type="GO" id="GO:1990573">
    <property type="term" value="P:potassium ion import across plasma membrane"/>
    <property type="evidence" value="ECO:0007669"/>
    <property type="project" value="TreeGrafter"/>
</dbReference>
<dbReference type="GO" id="GO:0034702">
    <property type="term" value="C:monoatomic ion channel complex"/>
    <property type="evidence" value="ECO:0007669"/>
    <property type="project" value="UniProtKB-KW"/>
</dbReference>
<dbReference type="OrthoDB" id="273257at2759"/>
<keyword evidence="9 13" id="KW-0472">Membrane</keyword>
<evidence type="ECO:0000256" key="11">
    <source>
        <dbReference type="RuleBase" id="RU003822"/>
    </source>
</evidence>
<comment type="similarity">
    <text evidence="11">Belongs to the inward rectifier-type potassium channel (TC 1.A.2.1) family.</text>
</comment>
<feature type="domain" description="Potassium channel" evidence="14">
    <location>
        <begin position="62"/>
        <end position="131"/>
    </location>
</feature>
<proteinExistence type="inferred from homology"/>
<dbReference type="EMBL" id="CAJNDS010000824">
    <property type="protein sequence ID" value="CAE7236069.1"/>
    <property type="molecule type" value="Genomic_DNA"/>
</dbReference>
<evidence type="ECO:0000256" key="4">
    <source>
        <dbReference type="ARBA" id="ARBA00022692"/>
    </source>
</evidence>
<evidence type="ECO:0000313" key="16">
    <source>
        <dbReference type="EMBL" id="CAE7236069.1"/>
    </source>
</evidence>
<gene>
    <name evidence="16" type="ORF">SNAT2548_LOCUS10131</name>
</gene>
<dbReference type="SUPFAM" id="SSF81324">
    <property type="entry name" value="Voltage-gated potassium channels"/>
    <property type="match status" value="1"/>
</dbReference>
<keyword evidence="7 13" id="KW-1133">Transmembrane helix</keyword>
<evidence type="ECO:0000256" key="2">
    <source>
        <dbReference type="ARBA" id="ARBA00022448"/>
    </source>
</evidence>
<dbReference type="GO" id="GO:0034765">
    <property type="term" value="P:regulation of monoatomic ion transmembrane transport"/>
    <property type="evidence" value="ECO:0007669"/>
    <property type="project" value="TreeGrafter"/>
</dbReference>
<evidence type="ECO:0000256" key="8">
    <source>
        <dbReference type="ARBA" id="ARBA00023065"/>
    </source>
</evidence>
<feature type="compositionally biased region" description="Basic and acidic residues" evidence="12">
    <location>
        <begin position="342"/>
        <end position="354"/>
    </location>
</feature>
<dbReference type="AlphaFoldDB" id="A0A812KTY9"/>
<dbReference type="Pfam" id="PF17655">
    <property type="entry name" value="IRK_C"/>
    <property type="match status" value="1"/>
</dbReference>
<dbReference type="PANTHER" id="PTHR11767">
    <property type="entry name" value="INWARD RECTIFIER POTASSIUM CHANNEL"/>
    <property type="match status" value="1"/>
</dbReference>
<evidence type="ECO:0000259" key="15">
    <source>
        <dbReference type="Pfam" id="PF17655"/>
    </source>
</evidence>
<keyword evidence="8 11" id="KW-0406">Ion transport</keyword>
<keyword evidence="10 11" id="KW-0407">Ion channel</keyword>
<dbReference type="InterPro" id="IPR016449">
    <property type="entry name" value="K_chnl_inward-rec_Kir"/>
</dbReference>
<dbReference type="Proteomes" id="UP000604046">
    <property type="component" value="Unassembled WGS sequence"/>
</dbReference>
<keyword evidence="2 11" id="KW-0813">Transport</keyword>
<feature type="transmembrane region" description="Helical" evidence="13">
    <location>
        <begin position="52"/>
        <end position="73"/>
    </location>
</feature>
<dbReference type="InterPro" id="IPR041647">
    <property type="entry name" value="IRK_C"/>
</dbReference>
<dbReference type="Pfam" id="PF07885">
    <property type="entry name" value="Ion_trans_2"/>
    <property type="match status" value="1"/>
</dbReference>
<dbReference type="GO" id="GO:0005886">
    <property type="term" value="C:plasma membrane"/>
    <property type="evidence" value="ECO:0007669"/>
    <property type="project" value="TreeGrafter"/>
</dbReference>
<dbReference type="GO" id="GO:0005242">
    <property type="term" value="F:inward rectifier potassium channel activity"/>
    <property type="evidence" value="ECO:0007669"/>
    <property type="project" value="InterPro"/>
</dbReference>
<accession>A0A812KTY9</accession>
<evidence type="ECO:0000256" key="3">
    <source>
        <dbReference type="ARBA" id="ARBA00022538"/>
    </source>
</evidence>
<keyword evidence="4 11" id="KW-0812">Transmembrane</keyword>
<dbReference type="InterPro" id="IPR013099">
    <property type="entry name" value="K_chnl_dom"/>
</dbReference>
<dbReference type="PANTHER" id="PTHR11767:SF102">
    <property type="entry name" value="INWARDLY RECTIFYING POTASSIUM CHANNEL 1, ISOFORM F"/>
    <property type="match status" value="1"/>
</dbReference>